<evidence type="ECO:0000313" key="1">
    <source>
        <dbReference type="EMBL" id="MCY9609457.1"/>
    </source>
</evidence>
<proteinExistence type="predicted"/>
<dbReference type="Pfam" id="PF09693">
    <property type="entry name" value="Phage_XkdX"/>
    <property type="match status" value="1"/>
</dbReference>
<protein>
    <submittedName>
        <fullName evidence="2">XkdX family protein</fullName>
    </submittedName>
</protein>
<gene>
    <name evidence="2" type="ORF">FLT43_09850</name>
    <name evidence="1" type="ORF">M5W83_20110</name>
</gene>
<evidence type="ECO:0000313" key="2">
    <source>
        <dbReference type="EMBL" id="QDM43770.1"/>
    </source>
</evidence>
<reference evidence="1 4" key="2">
    <citation type="submission" date="2022-05" db="EMBL/GenBank/DDBJ databases">
        <title>Genome Sequencing of Bee-Associated Microbes.</title>
        <authorList>
            <person name="Dunlap C."/>
        </authorList>
    </citation>
    <scope>NUCLEOTIDE SEQUENCE [LARGE SCALE GENOMIC DNA]</scope>
    <source>
        <strain evidence="1 4">NRRL B-14613</strain>
    </source>
</reference>
<dbReference type="Proteomes" id="UP001209276">
    <property type="component" value="Unassembled WGS sequence"/>
</dbReference>
<dbReference type="Proteomes" id="UP000315377">
    <property type="component" value="Chromosome"/>
</dbReference>
<dbReference type="GeneID" id="76996268"/>
<dbReference type="AlphaFoldDB" id="A0AAP9DTE5"/>
<name>A0AAP9DTE5_PANTH</name>
<sequence>MTFWKLAFECKWIDAEGLRAAVKTESNPFGEITPEEYKQITGIDFN</sequence>
<dbReference type="InterPro" id="IPR010022">
    <property type="entry name" value="XkdX"/>
</dbReference>
<dbReference type="RefSeq" id="WP_087445054.1">
    <property type="nucleotide sequence ID" value="NZ_CABMNB010000047.1"/>
</dbReference>
<keyword evidence="4" id="KW-1185">Reference proteome</keyword>
<accession>A0AAP9DTE5</accession>
<dbReference type="EMBL" id="CP041405">
    <property type="protein sequence ID" value="QDM43770.1"/>
    <property type="molecule type" value="Genomic_DNA"/>
</dbReference>
<dbReference type="EMBL" id="JAMDMM010000039">
    <property type="protein sequence ID" value="MCY9609457.1"/>
    <property type="molecule type" value="Genomic_DNA"/>
</dbReference>
<evidence type="ECO:0000313" key="3">
    <source>
        <dbReference type="Proteomes" id="UP000315377"/>
    </source>
</evidence>
<evidence type="ECO:0000313" key="4">
    <source>
        <dbReference type="Proteomes" id="UP001209276"/>
    </source>
</evidence>
<organism evidence="2 3">
    <name type="scientific">Paenibacillus thiaminolyticus</name>
    <name type="common">Bacillus thiaminolyticus</name>
    <dbReference type="NCBI Taxonomy" id="49283"/>
    <lineage>
        <taxon>Bacteria</taxon>
        <taxon>Bacillati</taxon>
        <taxon>Bacillota</taxon>
        <taxon>Bacilli</taxon>
        <taxon>Bacillales</taxon>
        <taxon>Paenibacillaceae</taxon>
        <taxon>Paenibacillus</taxon>
    </lineage>
</organism>
<reference evidence="2 3" key="1">
    <citation type="submission" date="2019-07" db="EMBL/GenBank/DDBJ databases">
        <title>Paenibacillus thiaminolyticus NRRL B-4156.</title>
        <authorList>
            <person name="Hehnly C."/>
            <person name="Zhang L."/>
        </authorList>
    </citation>
    <scope>NUCLEOTIDE SEQUENCE [LARGE SCALE GENOMIC DNA]</scope>
    <source>
        <strain evidence="2 3">NRRL B-4156</strain>
    </source>
</reference>